<proteinExistence type="predicted"/>
<organism evidence="1 2">
    <name type="scientific">Haematococcus lacustris</name>
    <name type="common">Green alga</name>
    <name type="synonym">Haematococcus pluvialis</name>
    <dbReference type="NCBI Taxonomy" id="44745"/>
    <lineage>
        <taxon>Eukaryota</taxon>
        <taxon>Viridiplantae</taxon>
        <taxon>Chlorophyta</taxon>
        <taxon>core chlorophytes</taxon>
        <taxon>Chlorophyceae</taxon>
        <taxon>CS clade</taxon>
        <taxon>Chlamydomonadales</taxon>
        <taxon>Haematococcaceae</taxon>
        <taxon>Haematococcus</taxon>
    </lineage>
</organism>
<sequence length="41" mass="4586">MSAPLCRTHCPLMTTASQASGGCPSRPTLEPWAWRLMWRTP</sequence>
<dbReference type="EMBL" id="BLLF01000760">
    <property type="protein sequence ID" value="GFH14733.1"/>
    <property type="molecule type" value="Genomic_DNA"/>
</dbReference>
<dbReference type="PROSITE" id="PS51257">
    <property type="entry name" value="PROKAR_LIPOPROTEIN"/>
    <property type="match status" value="1"/>
</dbReference>
<accession>A0A699YWX0</accession>
<feature type="non-terminal residue" evidence="1">
    <location>
        <position position="1"/>
    </location>
</feature>
<protein>
    <submittedName>
        <fullName evidence="1">Uncharacterized protein</fullName>
    </submittedName>
</protein>
<dbReference type="AlphaFoldDB" id="A0A699YWX0"/>
<evidence type="ECO:0000313" key="1">
    <source>
        <dbReference type="EMBL" id="GFH14733.1"/>
    </source>
</evidence>
<keyword evidence="2" id="KW-1185">Reference proteome</keyword>
<name>A0A699YWX0_HAELA</name>
<comment type="caution">
    <text evidence="1">The sequence shown here is derived from an EMBL/GenBank/DDBJ whole genome shotgun (WGS) entry which is preliminary data.</text>
</comment>
<reference evidence="1 2" key="1">
    <citation type="submission" date="2020-02" db="EMBL/GenBank/DDBJ databases">
        <title>Draft genome sequence of Haematococcus lacustris strain NIES-144.</title>
        <authorList>
            <person name="Morimoto D."/>
            <person name="Nakagawa S."/>
            <person name="Yoshida T."/>
            <person name="Sawayama S."/>
        </authorList>
    </citation>
    <scope>NUCLEOTIDE SEQUENCE [LARGE SCALE GENOMIC DNA]</scope>
    <source>
        <strain evidence="1 2">NIES-144</strain>
    </source>
</reference>
<evidence type="ECO:0000313" key="2">
    <source>
        <dbReference type="Proteomes" id="UP000485058"/>
    </source>
</evidence>
<dbReference type="Proteomes" id="UP000485058">
    <property type="component" value="Unassembled WGS sequence"/>
</dbReference>
<gene>
    <name evidence="1" type="ORF">HaLaN_10843</name>
</gene>